<sequence>MTYLTYCIKNCKKSMFADDLKLYKIVKSPADANLIQEDLNAIEEWCFKNSMTLNVKKCYHIKFSKKKKPLVTKYELGGAIISELEVVQDLGVTIDSKLKFTTHVNNIVAKAAKTLGFLRRNTQDFKLIQTKQMLYNAFVRSQLEYASVVWNPLYAVQSQQVEGIQRSFTRHLAFHARGFSHRSPYTQRLKHFNMMSLKSRREVLDTCFLYKLLNGSLHCQQLLENVFFSVPRQNARGTNKLFHVPRCRTNLGQHSPLNRICSGYNRLLEKQTTNNIDLFGTNFNSFKKIIKTYFSMHNL</sequence>
<gene>
    <name evidence="1" type="primary">LOC106125042</name>
</gene>
<accession>A0AAJ7EHH9</accession>
<dbReference type="KEGG" id="pxu:106125042"/>
<dbReference type="Proteomes" id="UP000694872">
    <property type="component" value="Unplaced"/>
</dbReference>
<proteinExistence type="predicted"/>
<name>A0AAJ7EHH9_PAPXU</name>
<dbReference type="GeneID" id="106125042"/>
<dbReference type="RefSeq" id="XP_013177582.1">
    <property type="nucleotide sequence ID" value="XM_013322128.1"/>
</dbReference>
<dbReference type="PANTHER" id="PTHR33332">
    <property type="entry name" value="REVERSE TRANSCRIPTASE DOMAIN-CONTAINING PROTEIN"/>
    <property type="match status" value="1"/>
</dbReference>
<evidence type="ECO:0000313" key="1">
    <source>
        <dbReference type="RefSeq" id="XP_013177582.1"/>
    </source>
</evidence>
<organism evidence="1">
    <name type="scientific">Papilio xuthus</name>
    <name type="common">Asian swallowtail butterfly</name>
    <dbReference type="NCBI Taxonomy" id="66420"/>
    <lineage>
        <taxon>Eukaryota</taxon>
        <taxon>Metazoa</taxon>
        <taxon>Ecdysozoa</taxon>
        <taxon>Arthropoda</taxon>
        <taxon>Hexapoda</taxon>
        <taxon>Insecta</taxon>
        <taxon>Pterygota</taxon>
        <taxon>Neoptera</taxon>
        <taxon>Endopterygota</taxon>
        <taxon>Lepidoptera</taxon>
        <taxon>Glossata</taxon>
        <taxon>Ditrysia</taxon>
        <taxon>Papilionoidea</taxon>
        <taxon>Papilionidae</taxon>
        <taxon>Papilioninae</taxon>
        <taxon>Papilio</taxon>
    </lineage>
</organism>
<protein>
    <submittedName>
        <fullName evidence="1">Uncharacterized protein LOC106125042</fullName>
    </submittedName>
</protein>
<reference evidence="1" key="1">
    <citation type="submission" date="2025-08" db="UniProtKB">
        <authorList>
            <consortium name="RefSeq"/>
        </authorList>
    </citation>
    <scope>IDENTIFICATION</scope>
</reference>
<dbReference type="AlphaFoldDB" id="A0AAJ7EHH9"/>
<dbReference type="PRINTS" id="PR01345">
    <property type="entry name" value="CERVTRCPTASE"/>
</dbReference>